<accession>A0AAD3HP32</accession>
<feature type="non-terminal residue" evidence="2">
    <location>
        <position position="168"/>
    </location>
</feature>
<reference evidence="2 3" key="1">
    <citation type="journal article" date="2021" name="Sci. Rep.">
        <title>Genome sequencing of the multicellular alga Astrephomene provides insights into convergent evolution of germ-soma differentiation.</title>
        <authorList>
            <person name="Yamashita S."/>
            <person name="Yamamoto K."/>
            <person name="Matsuzaki R."/>
            <person name="Suzuki S."/>
            <person name="Yamaguchi H."/>
            <person name="Hirooka S."/>
            <person name="Minakuchi Y."/>
            <person name="Miyagishima S."/>
            <person name="Kawachi M."/>
            <person name="Toyoda A."/>
            <person name="Nozaki H."/>
        </authorList>
    </citation>
    <scope>NUCLEOTIDE SEQUENCE [LARGE SCALE GENOMIC DNA]</scope>
    <source>
        <strain evidence="2 3">NIES-4017</strain>
    </source>
</reference>
<evidence type="ECO:0000313" key="3">
    <source>
        <dbReference type="Proteomes" id="UP001054857"/>
    </source>
</evidence>
<dbReference type="Proteomes" id="UP001054857">
    <property type="component" value="Unassembled WGS sequence"/>
</dbReference>
<dbReference type="EMBL" id="BMAR01000024">
    <property type="protein sequence ID" value="GFR48559.1"/>
    <property type="molecule type" value="Genomic_DNA"/>
</dbReference>
<proteinExistence type="predicted"/>
<protein>
    <submittedName>
        <fullName evidence="2">Uncharacterized protein</fullName>
    </submittedName>
</protein>
<name>A0AAD3HP32_9CHLO</name>
<dbReference type="AlphaFoldDB" id="A0AAD3HP32"/>
<organism evidence="2 3">
    <name type="scientific">Astrephomene gubernaculifera</name>
    <dbReference type="NCBI Taxonomy" id="47775"/>
    <lineage>
        <taxon>Eukaryota</taxon>
        <taxon>Viridiplantae</taxon>
        <taxon>Chlorophyta</taxon>
        <taxon>core chlorophytes</taxon>
        <taxon>Chlorophyceae</taxon>
        <taxon>CS clade</taxon>
        <taxon>Chlamydomonadales</taxon>
        <taxon>Astrephomenaceae</taxon>
        <taxon>Astrephomene</taxon>
    </lineage>
</organism>
<feature type="region of interest" description="Disordered" evidence="1">
    <location>
        <begin position="143"/>
        <end position="168"/>
    </location>
</feature>
<evidence type="ECO:0000256" key="1">
    <source>
        <dbReference type="SAM" id="MobiDB-lite"/>
    </source>
</evidence>
<keyword evidence="3" id="KW-1185">Reference proteome</keyword>
<gene>
    <name evidence="2" type="ORF">Agub_g10459</name>
</gene>
<comment type="caution">
    <text evidence="2">The sequence shown here is derived from an EMBL/GenBank/DDBJ whole genome shotgun (WGS) entry which is preliminary data.</text>
</comment>
<evidence type="ECO:0000313" key="2">
    <source>
        <dbReference type="EMBL" id="GFR48559.1"/>
    </source>
</evidence>
<sequence>MARPQASLYASLQSLFASRTHVHDATAASSKGASAAESGGDFVEVAVTPEELPPELKDALSRTLALVAGTTNARDTKRILQDYYAKFALYETNLLWCPHSISIAAWLGAARLLLMPYIEGIRCHRVVLRRVAAAAAAGAAGVSHATPTQQQPPQPPASLTGPHAAAAG</sequence>